<keyword evidence="2" id="KW-1185">Reference proteome</keyword>
<protein>
    <submittedName>
        <fullName evidence="1">Uncharacterized protein</fullName>
    </submittedName>
</protein>
<accession>A0A8T3A9T5</accession>
<dbReference type="EMBL" id="JAGYWB010000018">
    <property type="protein sequence ID" value="KAI0492898.1"/>
    <property type="molecule type" value="Genomic_DNA"/>
</dbReference>
<evidence type="ECO:0000313" key="1">
    <source>
        <dbReference type="EMBL" id="KAI0492898.1"/>
    </source>
</evidence>
<comment type="caution">
    <text evidence="1">The sequence shown here is derived from an EMBL/GenBank/DDBJ whole genome shotgun (WGS) entry which is preliminary data.</text>
</comment>
<evidence type="ECO:0000313" key="2">
    <source>
        <dbReference type="Proteomes" id="UP000829196"/>
    </source>
</evidence>
<sequence length="123" mass="13873">MYLYLFWTCITKNNFTFHYCSLCVSPEARKPTWYQSTDKSRLLCSFFLSLVLSFFLPMADSSISSTTIHQSPPVITIPPQLKFVLSNIKNLVANPLKLAVIGVAVGLQLVSPAPEYHLHYTSN</sequence>
<name>A0A8T3A9T5_DENNO</name>
<reference evidence="1" key="1">
    <citation type="journal article" date="2022" name="Front. Genet.">
        <title>Chromosome-Scale Assembly of the Dendrobium nobile Genome Provides Insights Into the Molecular Mechanism of the Biosynthesis of the Medicinal Active Ingredient of Dendrobium.</title>
        <authorList>
            <person name="Xu Q."/>
            <person name="Niu S.-C."/>
            <person name="Li K.-L."/>
            <person name="Zheng P.-J."/>
            <person name="Zhang X.-J."/>
            <person name="Jia Y."/>
            <person name="Liu Y."/>
            <person name="Niu Y.-X."/>
            <person name="Yu L.-H."/>
            <person name="Chen D.-F."/>
            <person name="Zhang G.-Q."/>
        </authorList>
    </citation>
    <scope>NUCLEOTIDE SEQUENCE</scope>
    <source>
        <tissue evidence="1">Leaf</tissue>
    </source>
</reference>
<gene>
    <name evidence="1" type="ORF">KFK09_027174</name>
</gene>
<dbReference type="AlphaFoldDB" id="A0A8T3A9T5"/>
<organism evidence="1 2">
    <name type="scientific">Dendrobium nobile</name>
    <name type="common">Orchid</name>
    <dbReference type="NCBI Taxonomy" id="94219"/>
    <lineage>
        <taxon>Eukaryota</taxon>
        <taxon>Viridiplantae</taxon>
        <taxon>Streptophyta</taxon>
        <taxon>Embryophyta</taxon>
        <taxon>Tracheophyta</taxon>
        <taxon>Spermatophyta</taxon>
        <taxon>Magnoliopsida</taxon>
        <taxon>Liliopsida</taxon>
        <taxon>Asparagales</taxon>
        <taxon>Orchidaceae</taxon>
        <taxon>Epidendroideae</taxon>
        <taxon>Malaxideae</taxon>
        <taxon>Dendrobiinae</taxon>
        <taxon>Dendrobium</taxon>
    </lineage>
</organism>
<proteinExistence type="predicted"/>
<dbReference type="Proteomes" id="UP000829196">
    <property type="component" value="Unassembled WGS sequence"/>
</dbReference>